<dbReference type="OrthoDB" id="9813718at2"/>
<keyword evidence="1" id="KW-0812">Transmembrane</keyword>
<gene>
    <name evidence="4" type="ORF">ETU37_13065</name>
</gene>
<name>A0A4Q5IZ73_9ACTN</name>
<feature type="domain" description="DUF4010" evidence="3">
    <location>
        <begin position="173"/>
        <end position="380"/>
    </location>
</feature>
<dbReference type="Pfam" id="PF02308">
    <property type="entry name" value="MgtC"/>
    <property type="match status" value="1"/>
</dbReference>
<dbReference type="RefSeq" id="WP_129987772.1">
    <property type="nucleotide sequence ID" value="NZ_SDPU01000023.1"/>
</dbReference>
<feature type="transmembrane region" description="Helical" evidence="1">
    <location>
        <begin position="138"/>
        <end position="156"/>
    </location>
</feature>
<proteinExistence type="predicted"/>
<feature type="transmembrane region" description="Helical" evidence="1">
    <location>
        <begin position="295"/>
        <end position="315"/>
    </location>
</feature>
<feature type="transmembrane region" description="Helical" evidence="1">
    <location>
        <begin position="350"/>
        <end position="368"/>
    </location>
</feature>
<feature type="transmembrane region" description="Helical" evidence="1">
    <location>
        <begin position="256"/>
        <end position="275"/>
    </location>
</feature>
<dbReference type="InterPro" id="IPR025105">
    <property type="entry name" value="DUF4010"/>
</dbReference>
<dbReference type="PANTHER" id="PTHR39084:SF1">
    <property type="entry name" value="DUF4010 DOMAIN-CONTAINING PROTEIN"/>
    <property type="match status" value="1"/>
</dbReference>
<dbReference type="InterPro" id="IPR049177">
    <property type="entry name" value="MgtC_SapB_SrpB_YhiD_N"/>
</dbReference>
<reference evidence="4 5" key="1">
    <citation type="submission" date="2019-01" db="EMBL/GenBank/DDBJ databases">
        <title>Nocardioides guangzhouensis sp. nov., an actinobacterium isolated from soil.</title>
        <authorList>
            <person name="Fu Y."/>
            <person name="Cai Y."/>
            <person name="Lin Z."/>
            <person name="Chen P."/>
        </authorList>
    </citation>
    <scope>NUCLEOTIDE SEQUENCE [LARGE SCALE GENOMIC DNA]</scope>
    <source>
        <strain evidence="4 5">NBRC 105384</strain>
    </source>
</reference>
<keyword evidence="1" id="KW-0472">Membrane</keyword>
<keyword evidence="5" id="KW-1185">Reference proteome</keyword>
<feature type="transmembrane region" description="Helical" evidence="1">
    <location>
        <begin position="43"/>
        <end position="73"/>
    </location>
</feature>
<evidence type="ECO:0000313" key="5">
    <source>
        <dbReference type="Proteomes" id="UP000291189"/>
    </source>
</evidence>
<feature type="domain" description="MgtC/SapB/SrpB/YhiD N-terminal" evidence="2">
    <location>
        <begin position="12"/>
        <end position="124"/>
    </location>
</feature>
<evidence type="ECO:0000313" key="4">
    <source>
        <dbReference type="EMBL" id="RYU11497.1"/>
    </source>
</evidence>
<dbReference type="Pfam" id="PF13194">
    <property type="entry name" value="DUF4010"/>
    <property type="match status" value="1"/>
</dbReference>
<feature type="transmembrane region" description="Helical" evidence="1">
    <location>
        <begin position="388"/>
        <end position="406"/>
    </location>
</feature>
<dbReference type="PANTHER" id="PTHR39084">
    <property type="entry name" value="MEMBRANE PROTEIN-RELATED"/>
    <property type="match status" value="1"/>
</dbReference>
<organism evidence="4 5">
    <name type="scientific">Nocardioides iriomotensis</name>
    <dbReference type="NCBI Taxonomy" id="715784"/>
    <lineage>
        <taxon>Bacteria</taxon>
        <taxon>Bacillati</taxon>
        <taxon>Actinomycetota</taxon>
        <taxon>Actinomycetes</taxon>
        <taxon>Propionibacteriales</taxon>
        <taxon>Nocardioidaceae</taxon>
        <taxon>Nocardioides</taxon>
    </lineage>
</organism>
<evidence type="ECO:0000259" key="3">
    <source>
        <dbReference type="Pfam" id="PF13194"/>
    </source>
</evidence>
<accession>A0A4Q5IZ73</accession>
<feature type="transmembrane region" description="Helical" evidence="1">
    <location>
        <begin position="227"/>
        <end position="250"/>
    </location>
</feature>
<sequence>MTTLELFQSAGVALAIGLLVGAERERAKREHGSPGIRTFALAALLGNVATLVPVVVAALALGGVVVVVAAGYVGGREEDRGLTSELALLVTTALGALTRYEASLAVAAAVATAVLLASKERMHRFVRHTVTEQESTDALKFFVVAFIVLPLLPTTAVGPYDVWVPRRVWLLVVLITGIGWAGYAATRAFGARRGLLVAGLAGGFVSGTATIGTMGARYREAHELRRATLAGSLMASAATLVQIAVLVTIADPAVAARLYLPLAAGMVVLVLEAVILSRHQKGIGDQAAAGRPFALVPALVLAAVISLVLLLATWLNQRYGASGALIAAAAGSLADTHASAVAVSTLARQGTVTVSLAVTAVAVGLATNTGSKVAAAAVTGGRSFAGSVLLWHLPPALAIAAVLLAFG</sequence>
<dbReference type="EMBL" id="SDPU01000023">
    <property type="protein sequence ID" value="RYU11497.1"/>
    <property type="molecule type" value="Genomic_DNA"/>
</dbReference>
<dbReference type="Proteomes" id="UP000291189">
    <property type="component" value="Unassembled WGS sequence"/>
</dbReference>
<keyword evidence="1" id="KW-1133">Transmembrane helix</keyword>
<evidence type="ECO:0000256" key="1">
    <source>
        <dbReference type="SAM" id="Phobius"/>
    </source>
</evidence>
<dbReference type="AlphaFoldDB" id="A0A4Q5IZ73"/>
<feature type="transmembrane region" description="Helical" evidence="1">
    <location>
        <begin position="321"/>
        <end position="343"/>
    </location>
</feature>
<feature type="transmembrane region" description="Helical" evidence="1">
    <location>
        <begin position="93"/>
        <end position="117"/>
    </location>
</feature>
<evidence type="ECO:0000259" key="2">
    <source>
        <dbReference type="Pfam" id="PF02308"/>
    </source>
</evidence>
<comment type="caution">
    <text evidence="4">The sequence shown here is derived from an EMBL/GenBank/DDBJ whole genome shotgun (WGS) entry which is preliminary data.</text>
</comment>
<protein>
    <submittedName>
        <fullName evidence="4">MgtC/SapB family protein</fullName>
    </submittedName>
</protein>
<feature type="transmembrane region" description="Helical" evidence="1">
    <location>
        <begin position="168"/>
        <end position="186"/>
    </location>
</feature>
<feature type="transmembrane region" description="Helical" evidence="1">
    <location>
        <begin position="6"/>
        <end position="22"/>
    </location>
</feature>